<gene>
    <name evidence="1" type="ORF">F6J89_23430</name>
</gene>
<reference evidence="1" key="1">
    <citation type="submission" date="2019-11" db="EMBL/GenBank/DDBJ databases">
        <title>Genomic insights into an expanded diversity of filamentous marine cyanobacteria reveals the extraordinary biosynthetic potential of Moorea and Okeania.</title>
        <authorList>
            <person name="Ferreira Leao T."/>
            <person name="Wang M."/>
            <person name="Moss N."/>
            <person name="Da Silva R."/>
            <person name="Sanders J."/>
            <person name="Nurk S."/>
            <person name="Gurevich A."/>
            <person name="Humphrey G."/>
            <person name="Reher R."/>
            <person name="Zhu Q."/>
            <person name="Belda-Ferre P."/>
            <person name="Glukhov E."/>
            <person name="Rex R."/>
            <person name="Dorrestein P.C."/>
            <person name="Knight R."/>
            <person name="Pevzner P."/>
            <person name="Gerwick W.H."/>
            <person name="Gerwick L."/>
        </authorList>
    </citation>
    <scope>NUCLEOTIDE SEQUENCE</scope>
    <source>
        <strain evidence="1">SIO1C4</strain>
    </source>
</reference>
<protein>
    <submittedName>
        <fullName evidence="1">WYL domain-containing protein</fullName>
    </submittedName>
</protein>
<dbReference type="Gene3D" id="3.40.50.300">
    <property type="entry name" value="P-loop containing nucleotide triphosphate hydrolases"/>
    <property type="match status" value="1"/>
</dbReference>
<accession>A0A6B3NBJ3</accession>
<dbReference type="EMBL" id="JAAHFQ010000570">
    <property type="protein sequence ID" value="NER30489.1"/>
    <property type="molecule type" value="Genomic_DNA"/>
</dbReference>
<dbReference type="AlphaFoldDB" id="A0A6B3NBJ3"/>
<evidence type="ECO:0000313" key="1">
    <source>
        <dbReference type="EMBL" id="NER30489.1"/>
    </source>
</evidence>
<dbReference type="PANTHER" id="PTHR12435">
    <property type="match status" value="1"/>
</dbReference>
<organism evidence="1">
    <name type="scientific">Symploca sp. SIO1C4</name>
    <dbReference type="NCBI Taxonomy" id="2607765"/>
    <lineage>
        <taxon>Bacteria</taxon>
        <taxon>Bacillati</taxon>
        <taxon>Cyanobacteriota</taxon>
        <taxon>Cyanophyceae</taxon>
        <taxon>Coleofasciculales</taxon>
        <taxon>Coleofasciculaceae</taxon>
        <taxon>Symploca</taxon>
    </lineage>
</organism>
<proteinExistence type="predicted"/>
<dbReference type="InterPro" id="IPR027417">
    <property type="entry name" value="P-loop_NTPase"/>
</dbReference>
<dbReference type="SUPFAM" id="SSF52540">
    <property type="entry name" value="P-loop containing nucleoside triphosphate hydrolases"/>
    <property type="match status" value="1"/>
</dbReference>
<comment type="caution">
    <text evidence="1">The sequence shown here is derived from an EMBL/GenBank/DDBJ whole genome shotgun (WGS) entry which is preliminary data.</text>
</comment>
<dbReference type="Pfam" id="PF13671">
    <property type="entry name" value="AAA_33"/>
    <property type="match status" value="1"/>
</dbReference>
<name>A0A6B3NBJ3_9CYAN</name>
<sequence>MSTPLICHFLIGPPGSGKSTLAAALAPLDNYRIISTDQIRETLYRNQTIQGNWSVIQQQVLSQIHQAIASHQAIIYDATNVKRVWRMELLRQLNTQTTLWMAWHLCTPLETCLAWNRKRSRQVPEEVIVTMFKSLQDFPPLPAEGFAAVNQLKLTPEGFDISQMQEKIKRLTRTLTNRTNRTLHPQITLHRYSRLLDFERLLHLIALIVCYPGIGNLHSTAPTLITKILGTVPEFTTPAEEVCALMKQLKGAIYADTKEIALDLQWLKENGLIGSDNQNAQLNLPIVEAPNLTTHPYSDIEPFERLLKTIRFILHHPFLPKSGNSSLKTLTEALQANHILSGNALDTLRKDFEKVLKPYKIIPDFPLRQGYFAGTGILSRQELRKLKALLQSQAKSLDDPVALSTYEMFQQRMKLSKLDESSLYPVRAIGNRCIVDANSLPPTALSHNLEKLENAIANGELLELGRIRGGGRFARDEEGFFQAWPLQIVFYNHAWYLALECEGGKQERGLADTVTSKDNLFRFERLDRLFLGRCLGKKRDLKVQLQSLQKLHQLQEASAGLFLGNSASQQQQFLSANKSQQSAVEFTVELWFNDNIFRFVSEGTKRYPLKQMKMSPPLAGGLNRSWSKSLFSLAPTGDQDFPHRFQVRLPQWALDDVDLWRWIVGFGGQVKVVHPQELVEKVKAIGAQICRIYQD</sequence>